<keyword evidence="8" id="KW-1185">Reference proteome</keyword>
<feature type="transmembrane region" description="Helical" evidence="5">
    <location>
        <begin position="119"/>
        <end position="142"/>
    </location>
</feature>
<evidence type="ECO:0000259" key="6">
    <source>
        <dbReference type="Pfam" id="PF00924"/>
    </source>
</evidence>
<dbReference type="PANTHER" id="PTHR30221:SF1">
    <property type="entry name" value="SMALL-CONDUCTANCE MECHANOSENSITIVE CHANNEL"/>
    <property type="match status" value="1"/>
</dbReference>
<feature type="transmembrane region" description="Helical" evidence="5">
    <location>
        <begin position="86"/>
        <end position="107"/>
    </location>
</feature>
<dbReference type="Gene3D" id="2.30.30.60">
    <property type="match status" value="1"/>
</dbReference>
<dbReference type="Proteomes" id="UP000011682">
    <property type="component" value="Unassembled WGS sequence"/>
</dbReference>
<feature type="domain" description="Mechanosensitive ion channel MscS" evidence="6">
    <location>
        <begin position="169"/>
        <end position="210"/>
    </location>
</feature>
<accession>S9QCA1</accession>
<dbReference type="InterPro" id="IPR010920">
    <property type="entry name" value="LSM_dom_sf"/>
</dbReference>
<dbReference type="GO" id="GO:0008381">
    <property type="term" value="F:mechanosensitive monoatomic ion channel activity"/>
    <property type="evidence" value="ECO:0007669"/>
    <property type="project" value="InterPro"/>
</dbReference>
<evidence type="ECO:0000256" key="2">
    <source>
        <dbReference type="ARBA" id="ARBA00022692"/>
    </source>
</evidence>
<gene>
    <name evidence="7" type="ORF">D187_003346</name>
</gene>
<keyword evidence="3 5" id="KW-1133">Transmembrane helix</keyword>
<dbReference type="RefSeq" id="WP_020918364.1">
    <property type="nucleotide sequence ID" value="NZ_ANAH02000020.1"/>
</dbReference>
<proteinExistence type="predicted"/>
<keyword evidence="2 5" id="KW-0812">Transmembrane</keyword>
<dbReference type="AlphaFoldDB" id="S9QCA1"/>
<comment type="caution">
    <text evidence="7">The sequence shown here is derived from an EMBL/GenBank/DDBJ whole genome shotgun (WGS) entry which is preliminary data.</text>
</comment>
<evidence type="ECO:0000313" key="8">
    <source>
        <dbReference type="Proteomes" id="UP000011682"/>
    </source>
</evidence>
<dbReference type="SUPFAM" id="SSF50182">
    <property type="entry name" value="Sm-like ribonucleoproteins"/>
    <property type="match status" value="1"/>
</dbReference>
<evidence type="ECO:0000256" key="1">
    <source>
        <dbReference type="ARBA" id="ARBA00004370"/>
    </source>
</evidence>
<dbReference type="GO" id="GO:0016020">
    <property type="term" value="C:membrane"/>
    <property type="evidence" value="ECO:0007669"/>
    <property type="project" value="UniProtKB-SubCell"/>
</dbReference>
<dbReference type="InterPro" id="IPR023408">
    <property type="entry name" value="MscS_beta-dom_sf"/>
</dbReference>
<reference evidence="7" key="1">
    <citation type="submission" date="2013-05" db="EMBL/GenBank/DDBJ databases">
        <title>Genome assembly of Cystobacter fuscus DSM 2262.</title>
        <authorList>
            <person name="Sharma G."/>
            <person name="Khatri I."/>
            <person name="Kaur C."/>
            <person name="Mayilraj S."/>
            <person name="Subramanian S."/>
        </authorList>
    </citation>
    <scope>NUCLEOTIDE SEQUENCE [LARGE SCALE GENOMIC DNA]</scope>
    <source>
        <strain evidence="7">DSM 2262</strain>
    </source>
</reference>
<dbReference type="eggNOG" id="COG0668">
    <property type="taxonomic scope" value="Bacteria"/>
</dbReference>
<dbReference type="Pfam" id="PF00924">
    <property type="entry name" value="MS_channel_2nd"/>
    <property type="match status" value="1"/>
</dbReference>
<dbReference type="EMBL" id="ANAH02000020">
    <property type="protein sequence ID" value="EPX58969.1"/>
    <property type="molecule type" value="Genomic_DNA"/>
</dbReference>
<sequence length="385" mass="42040">MAPVQHARSQLRAFRKASILAVALTSLLLLVVGPPDEALARDAEVTTPAEAPPEPARQVQPQEVAREASAEAERTVLGLRQGLLNALPKLTVVLGTLLLSWLVARGLRALLHAVLGRWAWADASTALVSICVWLLGTGIAVSVLAGDIRAMLGSVGLVGLALSWALQTPIESFTGWLLNSFQGYYRVGDRVQVGDVFGDVYAIDFLSTTVWELGSAERPGAVHAEQPTGRLITFPNNEVLTGSVVNLTRDFPYVWDELLVPVANESDLRYALELLRGLAVEVVGADMAGPAREYETLLRKARLETSVADTPEVYVSLADSWTNVTIRYLVHARQRRKWKSLLAERVMVELNQPAHTGRIIPVLPRQQLQFLGADGRPTDAPFRRT</sequence>
<evidence type="ECO:0000256" key="5">
    <source>
        <dbReference type="SAM" id="Phobius"/>
    </source>
</evidence>
<comment type="subcellular location">
    <subcellularLocation>
        <location evidence="1">Membrane</location>
    </subcellularLocation>
</comment>
<keyword evidence="4 5" id="KW-0472">Membrane</keyword>
<dbReference type="PANTHER" id="PTHR30221">
    <property type="entry name" value="SMALL-CONDUCTANCE MECHANOSENSITIVE CHANNEL"/>
    <property type="match status" value="1"/>
</dbReference>
<dbReference type="InterPro" id="IPR006685">
    <property type="entry name" value="MscS_channel_2nd"/>
</dbReference>
<evidence type="ECO:0000256" key="4">
    <source>
        <dbReference type="ARBA" id="ARBA00023136"/>
    </source>
</evidence>
<dbReference type="InterPro" id="IPR045275">
    <property type="entry name" value="MscS_archaea/bacteria_type"/>
</dbReference>
<evidence type="ECO:0000313" key="7">
    <source>
        <dbReference type="EMBL" id="EPX58969.1"/>
    </source>
</evidence>
<evidence type="ECO:0000256" key="3">
    <source>
        <dbReference type="ARBA" id="ARBA00022989"/>
    </source>
</evidence>
<protein>
    <submittedName>
        <fullName evidence="7">MscS Mechanosensitive ion channel</fullName>
    </submittedName>
</protein>
<name>S9QCA1_CYSF2</name>
<organism evidence="7 8">
    <name type="scientific">Cystobacter fuscus (strain ATCC 25194 / DSM 2262 / NBRC 100088 / M29)</name>
    <dbReference type="NCBI Taxonomy" id="1242864"/>
    <lineage>
        <taxon>Bacteria</taxon>
        <taxon>Pseudomonadati</taxon>
        <taxon>Myxococcota</taxon>
        <taxon>Myxococcia</taxon>
        <taxon>Myxococcales</taxon>
        <taxon>Cystobacterineae</taxon>
        <taxon>Archangiaceae</taxon>
        <taxon>Cystobacter</taxon>
    </lineage>
</organism>